<proteinExistence type="predicted"/>
<evidence type="ECO:0000256" key="1">
    <source>
        <dbReference type="SAM" id="MobiDB-lite"/>
    </source>
</evidence>
<feature type="region of interest" description="Disordered" evidence="1">
    <location>
        <begin position="457"/>
        <end position="481"/>
    </location>
</feature>
<name>A0A5S6Q911_TRIMR</name>
<dbReference type="WBParaSite" id="TMUE_1000003806.1">
    <property type="protein sequence ID" value="TMUE_1000003806.1"/>
    <property type="gene ID" value="WBGene00298798"/>
</dbReference>
<sequence length="481" mass="52707">MCTLVCAEWEMSDRQRVYYLTQANVNYPNASNPSHGTQNGPRFTIARHNPAAHPVSAPAGNLYSPINSTRLATDSHGSGIPVFTAIVGLPTGRQLLPSGVTCIKPLVLPKPSGLGSNLPSHDGAVTAGPRSNDTQQPTLDISSSAATIHARPSILRRKVTSTSTASFPVPQRRSVAPVESIPSQTAPATVVTVASDKLIYCVDTPVSSANVSTDKAEEHQATDNDGYLACSERKRPRKQQLSEFSDRPDRPSAEDRRGNASGRMISRGPKTSKQVQIAANKADETSSEEGEKRSDERKIAKAEAQKVEGPTRRRQLRLAGRDTKSSVRQHHFLFPEEVGDTFDPRSITDEEILQRCPIMDNVWRLTLVQDTINRYSTNIADTLESIRDVYNTFVAVGPKCFPRVASRQKKIVEDRFSKAVIACEMMAGALKNMTDSLSVLLQDCNLYHKPLEVDDSVTFEDGDESSEEDDQPGPSSGRRRR</sequence>
<protein>
    <submittedName>
        <fullName evidence="3">Uncharacterized protein</fullName>
    </submittedName>
</protein>
<feature type="compositionally biased region" description="Basic and acidic residues" evidence="1">
    <location>
        <begin position="244"/>
        <end position="258"/>
    </location>
</feature>
<evidence type="ECO:0000313" key="2">
    <source>
        <dbReference type="Proteomes" id="UP000046395"/>
    </source>
</evidence>
<organism evidence="2 3">
    <name type="scientific">Trichuris muris</name>
    <name type="common">Mouse whipworm</name>
    <dbReference type="NCBI Taxonomy" id="70415"/>
    <lineage>
        <taxon>Eukaryota</taxon>
        <taxon>Metazoa</taxon>
        <taxon>Ecdysozoa</taxon>
        <taxon>Nematoda</taxon>
        <taxon>Enoplea</taxon>
        <taxon>Dorylaimia</taxon>
        <taxon>Trichinellida</taxon>
        <taxon>Trichuridae</taxon>
        <taxon>Trichuris</taxon>
    </lineage>
</organism>
<keyword evidence="2" id="KW-1185">Reference proteome</keyword>
<evidence type="ECO:0000313" key="3">
    <source>
        <dbReference type="WBParaSite" id="TMUE_1000003806.1"/>
    </source>
</evidence>
<feature type="region of interest" description="Disordered" evidence="1">
    <location>
        <begin position="208"/>
        <end position="314"/>
    </location>
</feature>
<feature type="compositionally biased region" description="Acidic residues" evidence="1">
    <location>
        <begin position="457"/>
        <end position="471"/>
    </location>
</feature>
<accession>A0A5S6Q911</accession>
<reference evidence="3" key="1">
    <citation type="submission" date="2019-12" db="UniProtKB">
        <authorList>
            <consortium name="WormBaseParasite"/>
        </authorList>
    </citation>
    <scope>IDENTIFICATION</scope>
</reference>
<dbReference type="AlphaFoldDB" id="A0A5S6Q911"/>
<feature type="compositionally biased region" description="Basic and acidic residues" evidence="1">
    <location>
        <begin position="281"/>
        <end position="311"/>
    </location>
</feature>
<dbReference type="Proteomes" id="UP000046395">
    <property type="component" value="Unassembled WGS sequence"/>
</dbReference>
<feature type="compositionally biased region" description="Low complexity" evidence="1">
    <location>
        <begin position="472"/>
        <end position="481"/>
    </location>
</feature>